<comment type="caution">
    <text evidence="1">The sequence shown here is derived from an EMBL/GenBank/DDBJ whole genome shotgun (WGS) entry which is preliminary data.</text>
</comment>
<dbReference type="STRING" id="1032488.HMPREF9371_1066"/>
<evidence type="ECO:0000313" key="2">
    <source>
        <dbReference type="Proteomes" id="UP000003019"/>
    </source>
</evidence>
<sequence>MARVCGHLSARFAGMVREVPLITAERLVPLRISEMESPT</sequence>
<gene>
    <name evidence="1" type="ORF">HMPREF9371_1066</name>
</gene>
<keyword evidence="2" id="KW-1185">Reference proteome</keyword>
<accession>G4CHH7</accession>
<protein>
    <submittedName>
        <fullName evidence="1">Uncharacterized protein</fullName>
    </submittedName>
</protein>
<proteinExistence type="predicted"/>
<dbReference type="Proteomes" id="UP000003019">
    <property type="component" value="Unassembled WGS sequence"/>
</dbReference>
<reference evidence="1 2" key="1">
    <citation type="submission" date="2011-05" db="EMBL/GenBank/DDBJ databases">
        <authorList>
            <person name="Muzny D."/>
            <person name="Qin X."/>
            <person name="Deng J."/>
            <person name="Jiang H."/>
            <person name="Liu Y."/>
            <person name="Qu J."/>
            <person name="Song X.-Z."/>
            <person name="Zhang L."/>
            <person name="Thornton R."/>
            <person name="Coyle M."/>
            <person name="Francisco L."/>
            <person name="Jackson L."/>
            <person name="Javaid M."/>
            <person name="Korchina V."/>
            <person name="Kovar C."/>
            <person name="Mata R."/>
            <person name="Mathew T."/>
            <person name="Ngo R."/>
            <person name="Nguyen L."/>
            <person name="Nguyen N."/>
            <person name="Okwuonu G."/>
            <person name="Ongeri F."/>
            <person name="Pham C."/>
            <person name="Simmons D."/>
            <person name="Wilczek-Boney K."/>
            <person name="Hale W."/>
            <person name="Jakkamsetti A."/>
            <person name="Pham P."/>
            <person name="Ruth R."/>
            <person name="San Lucas F."/>
            <person name="Warren J."/>
            <person name="Zhang J."/>
            <person name="Zhao Z."/>
            <person name="Zhou C."/>
            <person name="Zhu D."/>
            <person name="Lee S."/>
            <person name="Bess C."/>
            <person name="Blankenburg K."/>
            <person name="Forbes L."/>
            <person name="Fu Q."/>
            <person name="Gubbala S."/>
            <person name="Hirani K."/>
            <person name="Jayaseelan J.C."/>
            <person name="Lara F."/>
            <person name="Munidasa M."/>
            <person name="Palculict T."/>
            <person name="Patil S."/>
            <person name="Pu L.-L."/>
            <person name="Saada N."/>
            <person name="Tang L."/>
            <person name="Weissenberger G."/>
            <person name="Zhu Y."/>
            <person name="Hemphill L."/>
            <person name="Shang Y."/>
            <person name="Youmans B."/>
            <person name="Ayvaz T."/>
            <person name="Ross M."/>
            <person name="Santibanez J."/>
            <person name="Aqrawi P."/>
            <person name="Gross S."/>
            <person name="Joshi V."/>
            <person name="Fowler G."/>
            <person name="Nazareth L."/>
            <person name="Reid J."/>
            <person name="Worley K."/>
            <person name="Petrosino J."/>
            <person name="Highlander S."/>
            <person name="Gibbs R."/>
        </authorList>
    </citation>
    <scope>NUCLEOTIDE SEQUENCE [LARGE SCALE GENOMIC DNA]</scope>
    <source>
        <strain evidence="1 2">871</strain>
    </source>
</reference>
<dbReference type="AlphaFoldDB" id="G4CHH7"/>
<evidence type="ECO:0000313" key="1">
    <source>
        <dbReference type="EMBL" id="EGY52707.1"/>
    </source>
</evidence>
<name>G4CHH7_9NEIS</name>
<organism evidence="1 2">
    <name type="scientific">Neisseria shayeganii 871</name>
    <dbReference type="NCBI Taxonomy" id="1032488"/>
    <lineage>
        <taxon>Bacteria</taxon>
        <taxon>Pseudomonadati</taxon>
        <taxon>Pseudomonadota</taxon>
        <taxon>Betaproteobacteria</taxon>
        <taxon>Neisseriales</taxon>
        <taxon>Neisseriaceae</taxon>
        <taxon>Neisseria</taxon>
    </lineage>
</organism>
<dbReference type="EMBL" id="AGAY01000041">
    <property type="protein sequence ID" value="EGY52707.1"/>
    <property type="molecule type" value="Genomic_DNA"/>
</dbReference>
<dbReference type="HOGENOM" id="CLU_3313307_0_0_4"/>